<dbReference type="Gene3D" id="3.30.200.20">
    <property type="entry name" value="Phosphorylase Kinase, domain 1"/>
    <property type="match status" value="1"/>
</dbReference>
<dbReference type="RefSeq" id="WP_224193082.1">
    <property type="nucleotide sequence ID" value="NZ_JAIRAU010000026.1"/>
</dbReference>
<evidence type="ECO:0000256" key="5">
    <source>
        <dbReference type="PROSITE-ProRule" id="PRU10141"/>
    </source>
</evidence>
<dbReference type="PANTHER" id="PTHR43289:SF6">
    <property type="entry name" value="SERINE_THREONINE-PROTEIN KINASE NEKL-3"/>
    <property type="match status" value="1"/>
</dbReference>
<keyword evidence="2 5" id="KW-0547">Nucleotide-binding</keyword>
<dbReference type="SUPFAM" id="SSF56112">
    <property type="entry name" value="Protein kinase-like (PK-like)"/>
    <property type="match status" value="1"/>
</dbReference>
<keyword evidence="7" id="KW-1133">Transmembrane helix</keyword>
<feature type="transmembrane region" description="Helical" evidence="7">
    <location>
        <begin position="438"/>
        <end position="460"/>
    </location>
</feature>
<feature type="binding site" evidence="5">
    <location>
        <position position="88"/>
    </location>
    <ligand>
        <name>ATP</name>
        <dbReference type="ChEBI" id="CHEBI:30616"/>
    </ligand>
</feature>
<keyword evidence="4 5" id="KW-0067">ATP-binding</keyword>
<dbReference type="InterPro" id="IPR011009">
    <property type="entry name" value="Kinase-like_dom_sf"/>
</dbReference>
<dbReference type="CDD" id="cd14014">
    <property type="entry name" value="STKc_PknB_like"/>
    <property type="match status" value="1"/>
</dbReference>
<keyword evidence="9" id="KW-0723">Serine/threonine-protein kinase</keyword>
<evidence type="ECO:0000256" key="2">
    <source>
        <dbReference type="ARBA" id="ARBA00022741"/>
    </source>
</evidence>
<keyword evidence="3 9" id="KW-0418">Kinase</keyword>
<comment type="caution">
    <text evidence="9">The sequence shown here is derived from an EMBL/GenBank/DDBJ whole genome shotgun (WGS) entry which is preliminary data.</text>
</comment>
<feature type="region of interest" description="Disordered" evidence="6">
    <location>
        <begin position="356"/>
        <end position="431"/>
    </location>
</feature>
<keyword evidence="1" id="KW-0808">Transferase</keyword>
<dbReference type="PROSITE" id="PS50011">
    <property type="entry name" value="PROTEIN_KINASE_DOM"/>
    <property type="match status" value="1"/>
</dbReference>
<keyword evidence="7" id="KW-0472">Membrane</keyword>
<dbReference type="PANTHER" id="PTHR43289">
    <property type="entry name" value="MITOGEN-ACTIVATED PROTEIN KINASE KINASE KINASE 20-RELATED"/>
    <property type="match status" value="1"/>
</dbReference>
<evidence type="ECO:0000313" key="10">
    <source>
        <dbReference type="Proteomes" id="UP001139031"/>
    </source>
</evidence>
<name>A0ABS7TT42_9BACT</name>
<dbReference type="Gene3D" id="1.10.510.10">
    <property type="entry name" value="Transferase(Phosphotransferase) domain 1"/>
    <property type="match status" value="1"/>
</dbReference>
<feature type="compositionally biased region" description="Basic and acidic residues" evidence="6">
    <location>
        <begin position="373"/>
        <end position="384"/>
    </location>
</feature>
<evidence type="ECO:0000313" key="9">
    <source>
        <dbReference type="EMBL" id="MBZ5711317.1"/>
    </source>
</evidence>
<dbReference type="InterPro" id="IPR000719">
    <property type="entry name" value="Prot_kinase_dom"/>
</dbReference>
<proteinExistence type="predicted"/>
<keyword evidence="10" id="KW-1185">Reference proteome</keyword>
<feature type="compositionally biased region" description="Pro residues" evidence="6">
    <location>
        <begin position="473"/>
        <end position="484"/>
    </location>
</feature>
<gene>
    <name evidence="9" type="ORF">K7C98_18895</name>
</gene>
<evidence type="ECO:0000256" key="6">
    <source>
        <dbReference type="SAM" id="MobiDB-lite"/>
    </source>
</evidence>
<feature type="region of interest" description="Disordered" evidence="6">
    <location>
        <begin position="466"/>
        <end position="538"/>
    </location>
</feature>
<dbReference type="GO" id="GO:0004674">
    <property type="term" value="F:protein serine/threonine kinase activity"/>
    <property type="evidence" value="ECO:0007669"/>
    <property type="project" value="UniProtKB-KW"/>
</dbReference>
<evidence type="ECO:0000256" key="3">
    <source>
        <dbReference type="ARBA" id="ARBA00022777"/>
    </source>
</evidence>
<reference evidence="9" key="1">
    <citation type="submission" date="2021-08" db="EMBL/GenBank/DDBJ databases">
        <authorList>
            <person name="Stevens D.C."/>
        </authorList>
    </citation>
    <scope>NUCLEOTIDE SEQUENCE</scope>
    <source>
        <strain evidence="9">DSM 53165</strain>
    </source>
</reference>
<dbReference type="Proteomes" id="UP001139031">
    <property type="component" value="Unassembled WGS sequence"/>
</dbReference>
<accession>A0ABS7TT42</accession>
<sequence>MPPNPTAPGEDAPADARDNAPIEPNRLVNGVAPTTTEASVVGPPPDYSNLVGTVLADRYRLLKRIGEGGMGSVYQAEHITIGRKLAVKVLSPEYGDSPEIIARFLQEARTASMLHHEHIVDITDFGYTKQGLAFLTMEYLEGEDLATMLAREGKQPWTRVRRILLQVCRALDAAHEAGIVHRDMKPDNCFRIKRGGNPDFIKILDFGIAKVIVDGTASGRVDRQKMATEAGTLLGTPEYMAPEIARDQKPDARVDVYSVGVVMYELLTGSVPFKGQTFMATVAMQMVDEPEAPRKRAPDAGIPETIEKIVLRALSKDPNERFQTIREFADAIIDADRALRYTQNVPPLQWEADDFGVQGEDSIPPGESTARAHTPEGLRPHDVGHATPHHRHVTPNRHVTPPPRPLQVEPARHRPSDLAPATQVDDEPSNFSARPNPYRLLAGLLLLVVLGLGGLVYYLLNREPEAATDPDEPPPPTVVTPAPVPAAAGTGEDGSTGEPPPAKKEDEPKKKPHKPDDDEHDKPHKKSAPAQLVQSTDEERKEFFGALASDVRRCADQHEAAKELVRVAVEVEGGSGKLDAHLKSHKGNAPFADCVVKAFEKRRFKKGKQAFTYNSDYQI</sequence>
<dbReference type="Pfam" id="PF00069">
    <property type="entry name" value="Pkinase"/>
    <property type="match status" value="1"/>
</dbReference>
<organism evidence="9 10">
    <name type="scientific">Nannocystis pusilla</name>
    <dbReference type="NCBI Taxonomy" id="889268"/>
    <lineage>
        <taxon>Bacteria</taxon>
        <taxon>Pseudomonadati</taxon>
        <taxon>Myxococcota</taxon>
        <taxon>Polyangia</taxon>
        <taxon>Nannocystales</taxon>
        <taxon>Nannocystaceae</taxon>
        <taxon>Nannocystis</taxon>
    </lineage>
</organism>
<feature type="domain" description="Protein kinase" evidence="8">
    <location>
        <begin position="59"/>
        <end position="333"/>
    </location>
</feature>
<dbReference type="InterPro" id="IPR017441">
    <property type="entry name" value="Protein_kinase_ATP_BS"/>
</dbReference>
<dbReference type="EMBL" id="JAIRAU010000026">
    <property type="protein sequence ID" value="MBZ5711317.1"/>
    <property type="molecule type" value="Genomic_DNA"/>
</dbReference>
<evidence type="ECO:0000256" key="1">
    <source>
        <dbReference type="ARBA" id="ARBA00022679"/>
    </source>
</evidence>
<evidence type="ECO:0000259" key="8">
    <source>
        <dbReference type="PROSITE" id="PS50011"/>
    </source>
</evidence>
<feature type="region of interest" description="Disordered" evidence="6">
    <location>
        <begin position="1"/>
        <end position="40"/>
    </location>
</feature>
<feature type="compositionally biased region" description="Basic and acidic residues" evidence="6">
    <location>
        <begin position="501"/>
        <end position="522"/>
    </location>
</feature>
<evidence type="ECO:0000256" key="7">
    <source>
        <dbReference type="SAM" id="Phobius"/>
    </source>
</evidence>
<protein>
    <submittedName>
        <fullName evidence="9">Serine/threonine protein kinase</fullName>
    </submittedName>
</protein>
<keyword evidence="7" id="KW-0812">Transmembrane</keyword>
<dbReference type="SMART" id="SM00220">
    <property type="entry name" value="S_TKc"/>
    <property type="match status" value="1"/>
</dbReference>
<dbReference type="PROSITE" id="PS00107">
    <property type="entry name" value="PROTEIN_KINASE_ATP"/>
    <property type="match status" value="1"/>
</dbReference>
<evidence type="ECO:0000256" key="4">
    <source>
        <dbReference type="ARBA" id="ARBA00022840"/>
    </source>
</evidence>